<evidence type="ECO:0000256" key="1">
    <source>
        <dbReference type="ARBA" id="ARBA00007277"/>
    </source>
</evidence>
<comment type="caution">
    <text evidence="8">The sequence shown here is derived from an EMBL/GenBank/DDBJ whole genome shotgun (WGS) entry which is preliminary data.</text>
</comment>
<evidence type="ECO:0000313" key="9">
    <source>
        <dbReference type="Proteomes" id="UP001232992"/>
    </source>
</evidence>
<sequence>MSIPQIIAHRGASGYLPEHTLGAYELAIAQNADAIELDIVPTKDGELVVRHDCELSASTNINKCAQFNSYYNRKTLYNRQVEGWFTTDLTLAQIKQLRAIEPWSFRSQLNNDRFSILTLREVLEWHKKQQRAIALYIEIKHPHYFRTLGLLIEENLANLLHEEGYNDATSPLVLFSFEPQSLIRLRQLTEVRILQVIAQKNDRPYDLMIQGDPRTYEQLLSPAQLPSMAEYASGVAIDKRYLWSPEGFGLIDRLHQQEMTLSCWTFRKETHFVLPEFNGDLQEEYRGFMELGVDGIITDVPDTAVQARQLFSGQSA</sequence>
<accession>A0ABT7BS65</accession>
<dbReference type="PROSITE" id="PS51704">
    <property type="entry name" value="GP_PDE"/>
    <property type="match status" value="1"/>
</dbReference>
<keyword evidence="3" id="KW-0732">Signal</keyword>
<evidence type="ECO:0000256" key="2">
    <source>
        <dbReference type="ARBA" id="ARBA00012247"/>
    </source>
</evidence>
<dbReference type="Gene3D" id="3.20.20.190">
    <property type="entry name" value="Phosphatidylinositol (PI) phosphodiesterase"/>
    <property type="match status" value="1"/>
</dbReference>
<dbReference type="Pfam" id="PF03009">
    <property type="entry name" value="GDPD"/>
    <property type="match status" value="1"/>
</dbReference>
<feature type="domain" description="GP-PDE" evidence="7">
    <location>
        <begin position="4"/>
        <end position="308"/>
    </location>
</feature>
<dbReference type="PANTHER" id="PTHR43620:SF7">
    <property type="entry name" value="GLYCEROPHOSPHODIESTER PHOSPHODIESTERASE GDPD5-RELATED"/>
    <property type="match status" value="1"/>
</dbReference>
<reference evidence="8 9" key="1">
    <citation type="submission" date="2023-01" db="EMBL/GenBank/DDBJ databases">
        <title>Novel diversity within Roseofilum (Cyanobacteria; Desertifilaceae) from marine benthic mats with descriptions of four novel species.</title>
        <authorList>
            <person name="Wang Y."/>
            <person name="Berthold D.E."/>
            <person name="Hu J."/>
            <person name="Lefler F.W."/>
            <person name="Laughinghouse H.D. IV."/>
        </authorList>
    </citation>
    <scope>NUCLEOTIDE SEQUENCE [LARGE SCALE GENOMIC DNA]</scope>
    <source>
        <strain evidence="8 9">BLCC-M143</strain>
    </source>
</reference>
<evidence type="ECO:0000256" key="3">
    <source>
        <dbReference type="ARBA" id="ARBA00022729"/>
    </source>
</evidence>
<evidence type="ECO:0000313" key="8">
    <source>
        <dbReference type="EMBL" id="MDJ1182021.1"/>
    </source>
</evidence>
<keyword evidence="4" id="KW-0319">Glycerol metabolism</keyword>
<dbReference type="RefSeq" id="WP_283756670.1">
    <property type="nucleotide sequence ID" value="NZ_JAQOSQ010000001.1"/>
</dbReference>
<keyword evidence="5" id="KW-0378">Hydrolase</keyword>
<dbReference type="EC" id="3.1.4.46" evidence="2"/>
<dbReference type="Proteomes" id="UP001232992">
    <property type="component" value="Unassembled WGS sequence"/>
</dbReference>
<dbReference type="EMBL" id="JAQOSQ010000001">
    <property type="protein sequence ID" value="MDJ1182021.1"/>
    <property type="molecule type" value="Genomic_DNA"/>
</dbReference>
<evidence type="ECO:0000259" key="7">
    <source>
        <dbReference type="PROSITE" id="PS51704"/>
    </source>
</evidence>
<dbReference type="InterPro" id="IPR017946">
    <property type="entry name" value="PLC-like_Pdiesterase_TIM-brl"/>
</dbReference>
<evidence type="ECO:0000256" key="6">
    <source>
        <dbReference type="ARBA" id="ARBA00047512"/>
    </source>
</evidence>
<dbReference type="PANTHER" id="PTHR43620">
    <property type="entry name" value="GLYCEROPHOSPHORYL DIESTER PHOSPHODIESTERASE"/>
    <property type="match status" value="1"/>
</dbReference>
<organism evidence="8 9">
    <name type="scientific">Roseofilum casamattae BLCC-M143</name>
    <dbReference type="NCBI Taxonomy" id="3022442"/>
    <lineage>
        <taxon>Bacteria</taxon>
        <taxon>Bacillati</taxon>
        <taxon>Cyanobacteriota</taxon>
        <taxon>Cyanophyceae</taxon>
        <taxon>Desertifilales</taxon>
        <taxon>Desertifilaceae</taxon>
        <taxon>Roseofilum</taxon>
        <taxon>Roseofilum casamattae</taxon>
    </lineage>
</organism>
<evidence type="ECO:0000256" key="4">
    <source>
        <dbReference type="ARBA" id="ARBA00022798"/>
    </source>
</evidence>
<dbReference type="SUPFAM" id="SSF51695">
    <property type="entry name" value="PLC-like phosphodiesterases"/>
    <property type="match status" value="1"/>
</dbReference>
<proteinExistence type="inferred from homology"/>
<keyword evidence="9" id="KW-1185">Reference proteome</keyword>
<comment type="catalytic activity">
    <reaction evidence="6">
        <text>a sn-glycero-3-phosphodiester + H2O = an alcohol + sn-glycerol 3-phosphate + H(+)</text>
        <dbReference type="Rhea" id="RHEA:12969"/>
        <dbReference type="ChEBI" id="CHEBI:15377"/>
        <dbReference type="ChEBI" id="CHEBI:15378"/>
        <dbReference type="ChEBI" id="CHEBI:30879"/>
        <dbReference type="ChEBI" id="CHEBI:57597"/>
        <dbReference type="ChEBI" id="CHEBI:83408"/>
        <dbReference type="EC" id="3.1.4.46"/>
    </reaction>
</comment>
<name>A0ABT7BS65_9CYAN</name>
<comment type="similarity">
    <text evidence="1">Belongs to the glycerophosphoryl diester phosphodiesterase family.</text>
</comment>
<protein>
    <recommendedName>
        <fullName evidence="2">glycerophosphodiester phosphodiesterase</fullName>
        <ecNumber evidence="2">3.1.4.46</ecNumber>
    </recommendedName>
</protein>
<dbReference type="InterPro" id="IPR030395">
    <property type="entry name" value="GP_PDE_dom"/>
</dbReference>
<evidence type="ECO:0000256" key="5">
    <source>
        <dbReference type="ARBA" id="ARBA00022801"/>
    </source>
</evidence>
<gene>
    <name evidence="8" type="ORF">PMH09_02330</name>
</gene>